<dbReference type="OrthoDB" id="9809746at2"/>
<dbReference type="AlphaFoldDB" id="M7N8G4"/>
<sequence length="169" mass="19511">MLKPNQPVPPIEVPLLQGGHWSLHRQTPKEFSLLVFYRGHHCPICRHYLHTLSTLLPEFSQRGIEVIALSVNSRQKALQSQNEWFTGALPLGYDFPIEQARQLGLYISRGLKPHEPELFFEPAILTVRPDNRLYSIIVQSTPFGRPHIKDLLQTFDYFIDENYPPRGDA</sequence>
<evidence type="ECO:0000259" key="1">
    <source>
        <dbReference type="PROSITE" id="PS51352"/>
    </source>
</evidence>
<dbReference type="STRING" id="1279009.ADICEAN_01355"/>
<protein>
    <submittedName>
        <fullName evidence="2">AhpC/TSA family protein</fullName>
    </submittedName>
</protein>
<gene>
    <name evidence="2" type="ORF">ADICEAN_01355</name>
</gene>
<proteinExistence type="predicted"/>
<dbReference type="InterPro" id="IPR036249">
    <property type="entry name" value="Thioredoxin-like_sf"/>
</dbReference>
<dbReference type="GO" id="GO:0016491">
    <property type="term" value="F:oxidoreductase activity"/>
    <property type="evidence" value="ECO:0007669"/>
    <property type="project" value="InterPro"/>
</dbReference>
<dbReference type="RefSeq" id="WP_009194755.1">
    <property type="nucleotide sequence ID" value="NZ_AODQ01000024.1"/>
</dbReference>
<name>M7N8G4_9BACT</name>
<reference evidence="2 3" key="1">
    <citation type="journal article" date="2013" name="Genome Announc.">
        <title>Draft Genome Sequence of Cesiribacter andamanensis Strain AMV16T, Isolated from a Soil Sample from a Mud Volcano in the Andaman Islands, India.</title>
        <authorList>
            <person name="Shivaji S."/>
            <person name="Ara S."/>
            <person name="Begum Z."/>
            <person name="Srinivas T.N."/>
            <person name="Singh A."/>
            <person name="Kumar Pinnaka A."/>
        </authorList>
    </citation>
    <scope>NUCLEOTIDE SEQUENCE [LARGE SCALE GENOMIC DNA]</scope>
    <source>
        <strain evidence="2 3">AMV16</strain>
    </source>
</reference>
<dbReference type="SUPFAM" id="SSF52833">
    <property type="entry name" value="Thioredoxin-like"/>
    <property type="match status" value="1"/>
</dbReference>
<evidence type="ECO:0000313" key="2">
    <source>
        <dbReference type="EMBL" id="EMR03506.1"/>
    </source>
</evidence>
<dbReference type="Pfam" id="PF00578">
    <property type="entry name" value="AhpC-TSA"/>
    <property type="match status" value="1"/>
</dbReference>
<dbReference type="InterPro" id="IPR013766">
    <property type="entry name" value="Thioredoxin_domain"/>
</dbReference>
<feature type="domain" description="Thioredoxin" evidence="1">
    <location>
        <begin position="2"/>
        <end position="160"/>
    </location>
</feature>
<evidence type="ECO:0000313" key="3">
    <source>
        <dbReference type="Proteomes" id="UP000011910"/>
    </source>
</evidence>
<comment type="caution">
    <text evidence="2">The sequence shown here is derived from an EMBL/GenBank/DDBJ whole genome shotgun (WGS) entry which is preliminary data.</text>
</comment>
<dbReference type="InterPro" id="IPR000866">
    <property type="entry name" value="AhpC/TSA"/>
</dbReference>
<organism evidence="2 3">
    <name type="scientific">Cesiribacter andamanensis AMV16</name>
    <dbReference type="NCBI Taxonomy" id="1279009"/>
    <lineage>
        <taxon>Bacteria</taxon>
        <taxon>Pseudomonadati</taxon>
        <taxon>Bacteroidota</taxon>
        <taxon>Cytophagia</taxon>
        <taxon>Cytophagales</taxon>
        <taxon>Cesiribacteraceae</taxon>
        <taxon>Cesiribacter</taxon>
    </lineage>
</organism>
<accession>M7N8G4</accession>
<dbReference type="Proteomes" id="UP000011910">
    <property type="component" value="Unassembled WGS sequence"/>
</dbReference>
<keyword evidence="3" id="KW-1185">Reference proteome</keyword>
<dbReference type="Gene3D" id="3.40.30.10">
    <property type="entry name" value="Glutaredoxin"/>
    <property type="match status" value="1"/>
</dbReference>
<dbReference type="GO" id="GO:0016209">
    <property type="term" value="F:antioxidant activity"/>
    <property type="evidence" value="ECO:0007669"/>
    <property type="project" value="InterPro"/>
</dbReference>
<dbReference type="eggNOG" id="COG1225">
    <property type="taxonomic scope" value="Bacteria"/>
</dbReference>
<dbReference type="PROSITE" id="PS51352">
    <property type="entry name" value="THIOREDOXIN_2"/>
    <property type="match status" value="1"/>
</dbReference>
<dbReference type="EMBL" id="AODQ01000024">
    <property type="protein sequence ID" value="EMR03506.1"/>
    <property type="molecule type" value="Genomic_DNA"/>
</dbReference>